<reference evidence="1" key="2">
    <citation type="journal article" date="2022" name="Clin. Infect. Dis.">
        <title>Association between Clostridium innocuum and antibiotic-associated diarrhea in adults and children: A cross-sectional study and comparative genomics analysis.</title>
        <authorList>
            <person name="Cherny K.E."/>
            <person name="Muscat E.B."/>
            <person name="Balaji A."/>
            <person name="Mukherjee J."/>
            <person name="Ozer E.A."/>
            <person name="Angarone M.P."/>
            <person name="Hauser A.R."/>
            <person name="Sichel J.S."/>
            <person name="Amponsah E."/>
            <person name="Kociolek L.K."/>
        </authorList>
    </citation>
    <scope>NUCLEOTIDE SEQUENCE</scope>
    <source>
        <strain evidence="1">NU1-AC-029v</strain>
    </source>
</reference>
<accession>A0A174ZE58</accession>
<evidence type="ECO:0000313" key="2">
    <source>
        <dbReference type="EMBL" id="MZH57376.1"/>
    </source>
</evidence>
<gene>
    <name evidence="2" type="ORF">GT664_16885</name>
    <name evidence="1" type="ORF">MKC95_00960</name>
</gene>
<dbReference type="PANTHER" id="PTHR41317">
    <property type="entry name" value="PD-(D_E)XK NUCLEASE FAMILY TRANSPOSASE"/>
    <property type="match status" value="1"/>
</dbReference>
<dbReference type="EMBL" id="WWTN01000034">
    <property type="protein sequence ID" value="MZH57376.1"/>
    <property type="molecule type" value="Genomic_DNA"/>
</dbReference>
<comment type="caution">
    <text evidence="2">The sequence shown here is derived from an EMBL/GenBank/DDBJ whole genome shotgun (WGS) entry which is preliminary data.</text>
</comment>
<dbReference type="AlphaFoldDB" id="A0A174ZE58"/>
<dbReference type="Proteomes" id="UP001203972">
    <property type="component" value="Unassembled WGS sequence"/>
</dbReference>
<evidence type="ECO:0000313" key="3">
    <source>
        <dbReference type="Proteomes" id="UP000604383"/>
    </source>
</evidence>
<organism evidence="2 3">
    <name type="scientific">Clostridium innocuum</name>
    <dbReference type="NCBI Taxonomy" id="1522"/>
    <lineage>
        <taxon>Bacteria</taxon>
        <taxon>Bacillati</taxon>
        <taxon>Bacillota</taxon>
        <taxon>Clostridia</taxon>
        <taxon>Eubacteriales</taxon>
        <taxon>Clostridiaceae</taxon>
        <taxon>Clostridium</taxon>
    </lineage>
</organism>
<protein>
    <submittedName>
        <fullName evidence="1 2">Transposase</fullName>
    </submittedName>
</protein>
<dbReference type="RefSeq" id="WP_008818915.1">
    <property type="nucleotide sequence ID" value="NZ_AP025565.1"/>
</dbReference>
<dbReference type="EMBL" id="JAKTMA010000001">
    <property type="protein sequence ID" value="MCR0231337.1"/>
    <property type="molecule type" value="Genomic_DNA"/>
</dbReference>
<proteinExistence type="predicted"/>
<dbReference type="Proteomes" id="UP000604383">
    <property type="component" value="Unassembled WGS sequence"/>
</dbReference>
<reference evidence="2" key="1">
    <citation type="journal article" date="2019" name="Nat. Med.">
        <title>A library of human gut bacterial isolates paired with longitudinal multiomics data enables mechanistic microbiome research.</title>
        <authorList>
            <person name="Poyet M."/>
            <person name="Groussin M."/>
            <person name="Gibbons S.M."/>
            <person name="Avila-Pacheco J."/>
            <person name="Jiang X."/>
            <person name="Kearney S.M."/>
            <person name="Perrotta A.R."/>
            <person name="Berdy B."/>
            <person name="Zhao S."/>
            <person name="Lieberman T.D."/>
            <person name="Swanson P.K."/>
            <person name="Smith M."/>
            <person name="Roesemann S."/>
            <person name="Alexander J.E."/>
            <person name="Rich S.A."/>
            <person name="Livny J."/>
            <person name="Vlamakis H."/>
            <person name="Clish C."/>
            <person name="Bullock K."/>
            <person name="Deik A."/>
            <person name="Scott J."/>
            <person name="Pierce K.A."/>
            <person name="Xavier R.J."/>
            <person name="Alm E.J."/>
        </authorList>
    </citation>
    <scope>NUCLEOTIDE SEQUENCE</scope>
    <source>
        <strain evidence="2">BIOML-A12</strain>
    </source>
</reference>
<sequence>MQKSKEREYPIPFHNDVFFKYMLIGEDAGSAMLRSRIIEEIYGLKVQKTQVLNPELLPEAFFGKRAVLDVVLEDETGHLYDLEMQVSGYTKEEQLRFQQYGYRLVGRQLKQGDDYTKLKPFYQIIFMFAMPKDTGRMIRHYTVKDEDNREEPNGTLHRAIVFLPMIRQRVKEVGGIENLTEFETFCYVLAYNPDDAILNMKRRMVNVAMEKYNEMREDGSLFSWAESIEFAERAVQANLREQTAEAERLGLEKGFQKGLEQGIEKGIVKGLEKGIEKGIEKGMEKGLEKGKRALLKSQIAHKYGKEDDWIDTLPDHQVEDAILHILECDTYDALKDRLKGKEVK</sequence>
<evidence type="ECO:0000313" key="1">
    <source>
        <dbReference type="EMBL" id="MCR0231337.1"/>
    </source>
</evidence>
<dbReference type="Pfam" id="PF12784">
    <property type="entry name" value="PDDEXK_2"/>
    <property type="match status" value="1"/>
</dbReference>
<name>A0A174ZE58_CLOIN</name>
<dbReference type="PANTHER" id="PTHR41317:SF1">
    <property type="entry name" value="PD-(D_E)XK NUCLEASE FAMILY TRANSPOSASE"/>
    <property type="match status" value="1"/>
</dbReference>